<comment type="caution">
    <text evidence="1">The sequence shown here is derived from an EMBL/GenBank/DDBJ whole genome shotgun (WGS) entry which is preliminary data.</text>
</comment>
<protein>
    <submittedName>
        <fullName evidence="1">Uncharacterized protein</fullName>
    </submittedName>
</protein>
<dbReference type="AlphaFoldDB" id="A0A1S1LGS5"/>
<organism evidence="1 2">
    <name type="scientific">Mycobacteroides chelonae</name>
    <name type="common">Mycobacterium chelonae</name>
    <dbReference type="NCBI Taxonomy" id="1774"/>
    <lineage>
        <taxon>Bacteria</taxon>
        <taxon>Bacillati</taxon>
        <taxon>Actinomycetota</taxon>
        <taxon>Actinomycetes</taxon>
        <taxon>Mycobacteriales</taxon>
        <taxon>Mycobacteriaceae</taxon>
        <taxon>Mycobacteroides</taxon>
    </lineage>
</organism>
<dbReference type="EMBL" id="MLIQ01000042">
    <property type="protein sequence ID" value="OHU47355.1"/>
    <property type="molecule type" value="Genomic_DNA"/>
</dbReference>
<dbReference type="RefSeq" id="WP_070947974.1">
    <property type="nucleotide sequence ID" value="NZ_MLIQ01000042.1"/>
</dbReference>
<evidence type="ECO:0000313" key="1">
    <source>
        <dbReference type="EMBL" id="OHU47355.1"/>
    </source>
</evidence>
<evidence type="ECO:0000313" key="2">
    <source>
        <dbReference type="Proteomes" id="UP000180043"/>
    </source>
</evidence>
<dbReference type="Proteomes" id="UP000180043">
    <property type="component" value="Unassembled WGS sequence"/>
</dbReference>
<gene>
    <name evidence="1" type="ORF">BKG82_27275</name>
</gene>
<accession>A0A1S1LGS5</accession>
<reference evidence="1 2" key="1">
    <citation type="submission" date="2016-10" db="EMBL/GenBank/DDBJ databases">
        <title>Evaluation of Human, Veterinary and Environmental Mycobacterium chelonae Isolates by Core Genome Phylogenomic Analysis, Targeted Gene Comparison, and Anti-microbial Susceptibility Patterns: A Tale of Mistaken Identities.</title>
        <authorList>
            <person name="Fogelson S.B."/>
            <person name="Camus A.C."/>
            <person name="Lorenz W."/>
            <person name="Vasireddy R."/>
            <person name="Vasireddy S."/>
            <person name="Smith T."/>
            <person name="Brown-Elliott B.A."/>
            <person name="Wallace R.J.Jr."/>
            <person name="Hasan N.A."/>
            <person name="Reischl U."/>
            <person name="Sanchez S."/>
        </authorList>
    </citation>
    <scope>NUCLEOTIDE SEQUENCE [LARGE SCALE GENOMIC DNA]</scope>
    <source>
        <strain evidence="1 2">15515</strain>
    </source>
</reference>
<name>A0A1S1LGS5_MYCCH</name>
<sequence>MDTKTAYLTIAKSLQWNTTETNGRTALTNERARILLDWRDGEIVNGWVSYDARNSANDLGSGGDKLKYALLWLTWTDHAAALSALQLENSDRRREEERR</sequence>
<proteinExistence type="predicted"/>